<evidence type="ECO:0000313" key="4">
    <source>
        <dbReference type="EMBL" id="OLA37977.1"/>
    </source>
</evidence>
<evidence type="ECO:0000256" key="2">
    <source>
        <dbReference type="ARBA" id="ARBA00022679"/>
    </source>
</evidence>
<dbReference type="Gene3D" id="3.90.550.10">
    <property type="entry name" value="Spore Coat Polysaccharide Biosynthesis Protein SpsA, Chain A"/>
    <property type="match status" value="1"/>
</dbReference>
<keyword evidence="1" id="KW-0328">Glycosyltransferase</keyword>
<dbReference type="PANTHER" id="PTHR13778:SF47">
    <property type="entry name" value="LIPOPOLYSACCHARIDE 1,3-GALACTOSYLTRANSFERASE"/>
    <property type="match status" value="1"/>
</dbReference>
<proteinExistence type="predicted"/>
<reference evidence="4 5" key="1">
    <citation type="journal article" date="2016" name="Nat. Biotechnol.">
        <title>Measurement of bacterial replication rates in microbial communities.</title>
        <authorList>
            <person name="Brown C.T."/>
            <person name="Olm M.R."/>
            <person name="Thomas B.C."/>
            <person name="Banfield J.F."/>
        </authorList>
    </citation>
    <scope>NUCLEOTIDE SEQUENCE [LARGE SCALE GENOMIC DNA]</scope>
    <source>
        <strain evidence="4">46_33</strain>
    </source>
</reference>
<dbReference type="InterPro" id="IPR029044">
    <property type="entry name" value="Nucleotide-diphossugar_trans"/>
</dbReference>
<evidence type="ECO:0000313" key="5">
    <source>
        <dbReference type="Proteomes" id="UP000186777"/>
    </source>
</evidence>
<name>A0A1Q6R6K1_9FIRM</name>
<evidence type="ECO:0008006" key="6">
    <source>
        <dbReference type="Google" id="ProtNLM"/>
    </source>
</evidence>
<dbReference type="AlphaFoldDB" id="A0A1Q6R6K1"/>
<dbReference type="PANTHER" id="PTHR13778">
    <property type="entry name" value="GLYCOSYLTRANSFERASE 8 DOMAIN-CONTAINING PROTEIN"/>
    <property type="match status" value="1"/>
</dbReference>
<accession>A0A1Q6R6K1</accession>
<dbReference type="CDD" id="cd04194">
    <property type="entry name" value="GT8_A4GalT_like"/>
    <property type="match status" value="1"/>
</dbReference>
<protein>
    <recommendedName>
        <fullName evidence="6">Glycosyltransferase family 8 protein</fullName>
    </recommendedName>
</protein>
<gene>
    <name evidence="4" type="ORF">BHW43_04895</name>
</gene>
<comment type="caution">
    <text evidence="4">The sequence shown here is derived from an EMBL/GenBank/DDBJ whole genome shotgun (WGS) entry which is preliminary data.</text>
</comment>
<dbReference type="InterPro" id="IPR050748">
    <property type="entry name" value="Glycosyltrans_8_dom-fam"/>
</dbReference>
<keyword evidence="2" id="KW-0808">Transferase</keyword>
<keyword evidence="3" id="KW-0479">Metal-binding</keyword>
<dbReference type="Pfam" id="PF01501">
    <property type="entry name" value="Glyco_transf_8"/>
    <property type="match status" value="1"/>
</dbReference>
<dbReference type="SUPFAM" id="SSF53448">
    <property type="entry name" value="Nucleotide-diphospho-sugar transferases"/>
    <property type="match status" value="1"/>
</dbReference>
<dbReference type="Proteomes" id="UP000186777">
    <property type="component" value="Unassembled WGS sequence"/>
</dbReference>
<organism evidence="4 5">
    <name type="scientific">Phascolarctobacterium succinatutens</name>
    <dbReference type="NCBI Taxonomy" id="626940"/>
    <lineage>
        <taxon>Bacteria</taxon>
        <taxon>Bacillati</taxon>
        <taxon>Bacillota</taxon>
        <taxon>Negativicutes</taxon>
        <taxon>Acidaminococcales</taxon>
        <taxon>Acidaminococcaceae</taxon>
        <taxon>Phascolarctobacterium</taxon>
    </lineage>
</organism>
<dbReference type="GO" id="GO:0016757">
    <property type="term" value="F:glycosyltransferase activity"/>
    <property type="evidence" value="ECO:0007669"/>
    <property type="project" value="UniProtKB-KW"/>
</dbReference>
<dbReference type="STRING" id="626940.BHW43_04895"/>
<evidence type="ECO:0000256" key="1">
    <source>
        <dbReference type="ARBA" id="ARBA00022676"/>
    </source>
</evidence>
<sequence>MFHQEKFAKNHFIQEKINYECLASKDTNKIIHIAFNINDGFFMQMGVTVTSVLENNTDKAFAIHIFCDGVSKENLTKTRQLAEKYQQNFYVYIMDMKPFQTFHIKTRHFSRVTYLRSVMPKILKPLTDKYLYMDADMLCVGDISEITDIDLQGYPFAAASETPQAVAYKTKFLHQKSGKHFNDGLMWIDIAEWEREQITEKVFSYQGADPSRFSGQSQDIMNLVLDGDILFIDRRYNGGSDKGTLIYHFCGRNKPWHMVLNDADALWRHYLDLSPWDSMPDPLPPKTPQHYFNYKLLMERSWQKREFTNCLQYLFWYTVLKIELKLGLK</sequence>
<dbReference type="InterPro" id="IPR002495">
    <property type="entry name" value="Glyco_trans_8"/>
</dbReference>
<evidence type="ECO:0000256" key="3">
    <source>
        <dbReference type="ARBA" id="ARBA00022723"/>
    </source>
</evidence>
<dbReference type="EMBL" id="MNTG01000026">
    <property type="protein sequence ID" value="OLA37977.1"/>
    <property type="molecule type" value="Genomic_DNA"/>
</dbReference>
<dbReference type="GO" id="GO:0046872">
    <property type="term" value="F:metal ion binding"/>
    <property type="evidence" value="ECO:0007669"/>
    <property type="project" value="UniProtKB-KW"/>
</dbReference>